<dbReference type="InterPro" id="IPR009325">
    <property type="entry name" value="DUF983"/>
</dbReference>
<accession>A0A2G4YTP4</accession>
<protein>
    <recommendedName>
        <fullName evidence="4">DUF983 domain-containing protein</fullName>
    </recommendedName>
</protein>
<evidence type="ECO:0008006" key="4">
    <source>
        <dbReference type="Google" id="ProtNLM"/>
    </source>
</evidence>
<keyword evidence="1" id="KW-0812">Transmembrane</keyword>
<proteinExistence type="predicted"/>
<dbReference type="EMBL" id="PDEM01000009">
    <property type="protein sequence ID" value="PHZ85620.1"/>
    <property type="molecule type" value="Genomic_DNA"/>
</dbReference>
<evidence type="ECO:0000313" key="2">
    <source>
        <dbReference type="EMBL" id="PHZ85620.1"/>
    </source>
</evidence>
<reference evidence="2 3" key="1">
    <citation type="submission" date="2017-10" db="EMBL/GenBank/DDBJ databases">
        <title>Frigbacter circumglobatus gen. nov. sp. nov., isolated from sediment cultured in situ.</title>
        <authorList>
            <person name="Zhao Z."/>
        </authorList>
    </citation>
    <scope>NUCLEOTIDE SEQUENCE [LARGE SCALE GENOMIC DNA]</scope>
    <source>
        <strain evidence="2 3">ZYL</strain>
    </source>
</reference>
<dbReference type="InParanoid" id="A0A2G4YTP4"/>
<keyword evidence="1" id="KW-1133">Transmembrane helix</keyword>
<dbReference type="Pfam" id="PF06170">
    <property type="entry name" value="DUF983"/>
    <property type="match status" value="1"/>
</dbReference>
<gene>
    <name evidence="2" type="ORF">CRD36_02735</name>
</gene>
<feature type="transmembrane region" description="Helical" evidence="1">
    <location>
        <begin position="83"/>
        <end position="102"/>
    </location>
</feature>
<comment type="caution">
    <text evidence="2">The sequence shown here is derived from an EMBL/GenBank/DDBJ whole genome shotgun (WGS) entry which is preliminary data.</text>
</comment>
<evidence type="ECO:0000256" key="1">
    <source>
        <dbReference type="SAM" id="Phobius"/>
    </source>
</evidence>
<organism evidence="2 3">
    <name type="scientific">Paremcibacter congregatus</name>
    <dbReference type="NCBI Taxonomy" id="2043170"/>
    <lineage>
        <taxon>Bacteria</taxon>
        <taxon>Pseudomonadati</taxon>
        <taxon>Pseudomonadota</taxon>
        <taxon>Alphaproteobacteria</taxon>
        <taxon>Emcibacterales</taxon>
        <taxon>Emcibacteraceae</taxon>
        <taxon>Paremcibacter</taxon>
    </lineage>
</organism>
<dbReference type="OrthoDB" id="9799456at2"/>
<keyword evidence="1" id="KW-0472">Membrane</keyword>
<name>A0A2G4YTP4_9PROT</name>
<keyword evidence="3" id="KW-1185">Reference proteome</keyword>
<dbReference type="Proteomes" id="UP000229730">
    <property type="component" value="Unassembled WGS sequence"/>
</dbReference>
<feature type="transmembrane region" description="Helical" evidence="1">
    <location>
        <begin position="57"/>
        <end position="77"/>
    </location>
</feature>
<dbReference type="AlphaFoldDB" id="A0A2G4YTP4"/>
<evidence type="ECO:0000313" key="3">
    <source>
        <dbReference type="Proteomes" id="UP000229730"/>
    </source>
</evidence>
<sequence length="125" mass="13838">MTENYQNKKVSPVRAGLFCKCPRCGEGALFQGFLTFRKSCPVCALDYETFDSGDGPALFIILLIGLIVIALALMVEVKFQPPVWVHMLLWVPCIMGGALGLMRPGKALMVTLQYHFNAQEGKLDQ</sequence>
<dbReference type="RefSeq" id="WP_099471204.1">
    <property type="nucleotide sequence ID" value="NZ_CP041025.1"/>
</dbReference>